<accession>A0AAD9Q3U6</accession>
<dbReference type="EMBL" id="JARQWQ010000072">
    <property type="protein sequence ID" value="KAK2554158.1"/>
    <property type="molecule type" value="Genomic_DNA"/>
</dbReference>
<dbReference type="AlphaFoldDB" id="A0AAD9Q3U6"/>
<dbReference type="Proteomes" id="UP001249851">
    <property type="component" value="Unassembled WGS sequence"/>
</dbReference>
<proteinExistence type="predicted"/>
<sequence>MELTDRKFLRFRGINKCIKLSFRSVLDVVNINHFPDKDEFLSEWPMFAISSPSKRKADDILVPVKINGISCKMELDTGVLVTVIPEEMWEKELGSVPLVESSVTLKSYSGNAVPLVRETTAHVQYQTQQVNFAHCSHQRVRSYPYGERLVVKT</sequence>
<evidence type="ECO:0000313" key="1">
    <source>
        <dbReference type="EMBL" id="KAK2554158.1"/>
    </source>
</evidence>
<protein>
    <submittedName>
        <fullName evidence="1">Uncharacterized protein</fullName>
    </submittedName>
</protein>
<dbReference type="Gene3D" id="2.40.70.10">
    <property type="entry name" value="Acid Proteases"/>
    <property type="match status" value="1"/>
</dbReference>
<dbReference type="SUPFAM" id="SSF50630">
    <property type="entry name" value="Acid proteases"/>
    <property type="match status" value="1"/>
</dbReference>
<gene>
    <name evidence="1" type="ORF">P5673_024513</name>
</gene>
<dbReference type="InterPro" id="IPR021109">
    <property type="entry name" value="Peptidase_aspartic_dom_sf"/>
</dbReference>
<evidence type="ECO:0000313" key="2">
    <source>
        <dbReference type="Proteomes" id="UP001249851"/>
    </source>
</evidence>
<keyword evidence="2" id="KW-1185">Reference proteome</keyword>
<organism evidence="1 2">
    <name type="scientific">Acropora cervicornis</name>
    <name type="common">Staghorn coral</name>
    <dbReference type="NCBI Taxonomy" id="6130"/>
    <lineage>
        <taxon>Eukaryota</taxon>
        <taxon>Metazoa</taxon>
        <taxon>Cnidaria</taxon>
        <taxon>Anthozoa</taxon>
        <taxon>Hexacorallia</taxon>
        <taxon>Scleractinia</taxon>
        <taxon>Astrocoeniina</taxon>
        <taxon>Acroporidae</taxon>
        <taxon>Acropora</taxon>
    </lineage>
</organism>
<reference evidence="1" key="2">
    <citation type="journal article" date="2023" name="Science">
        <title>Genomic signatures of disease resistance in endangered staghorn corals.</title>
        <authorList>
            <person name="Vollmer S.V."/>
            <person name="Selwyn J.D."/>
            <person name="Despard B.A."/>
            <person name="Roesel C.L."/>
        </authorList>
    </citation>
    <scope>NUCLEOTIDE SEQUENCE</scope>
    <source>
        <strain evidence="1">K2</strain>
    </source>
</reference>
<comment type="caution">
    <text evidence="1">The sequence shown here is derived from an EMBL/GenBank/DDBJ whole genome shotgun (WGS) entry which is preliminary data.</text>
</comment>
<name>A0AAD9Q3U6_ACRCE</name>
<reference evidence="1" key="1">
    <citation type="journal article" date="2023" name="G3 (Bethesda)">
        <title>Whole genome assembly and annotation of the endangered Caribbean coral Acropora cervicornis.</title>
        <authorList>
            <person name="Selwyn J.D."/>
            <person name="Vollmer S.V."/>
        </authorList>
    </citation>
    <scope>NUCLEOTIDE SEQUENCE</scope>
    <source>
        <strain evidence="1">K2</strain>
    </source>
</reference>